<evidence type="ECO:0000256" key="5">
    <source>
        <dbReference type="PROSITE-ProRule" id="PRU00125"/>
    </source>
</evidence>
<organism evidence="9 10">
    <name type="scientific">Dissostichus mawsoni</name>
    <name type="common">Antarctic cod</name>
    <dbReference type="NCBI Taxonomy" id="36200"/>
    <lineage>
        <taxon>Eukaryota</taxon>
        <taxon>Metazoa</taxon>
        <taxon>Chordata</taxon>
        <taxon>Craniata</taxon>
        <taxon>Vertebrata</taxon>
        <taxon>Euteleostomi</taxon>
        <taxon>Actinopterygii</taxon>
        <taxon>Neopterygii</taxon>
        <taxon>Teleostei</taxon>
        <taxon>Neoteleostei</taxon>
        <taxon>Acanthomorphata</taxon>
        <taxon>Eupercaria</taxon>
        <taxon>Perciformes</taxon>
        <taxon>Notothenioidei</taxon>
        <taxon>Nototheniidae</taxon>
        <taxon>Dissostichus</taxon>
    </lineage>
</organism>
<proteinExistence type="predicted"/>
<dbReference type="CDD" id="cd09416">
    <property type="entry name" value="LIM2_Testin"/>
    <property type="match status" value="1"/>
</dbReference>
<keyword evidence="2" id="KW-0677">Repeat</keyword>
<feature type="region of interest" description="Disordered" evidence="6">
    <location>
        <begin position="495"/>
        <end position="523"/>
    </location>
</feature>
<evidence type="ECO:0000259" key="8">
    <source>
        <dbReference type="PROSITE" id="PS50023"/>
    </source>
</evidence>
<keyword evidence="10" id="KW-1185">Reference proteome</keyword>
<evidence type="ECO:0000256" key="6">
    <source>
        <dbReference type="SAM" id="MobiDB-lite"/>
    </source>
</evidence>
<dbReference type="EMBL" id="JAAKFY010000007">
    <property type="protein sequence ID" value="KAF3855272.1"/>
    <property type="molecule type" value="Genomic_DNA"/>
</dbReference>
<feature type="transmembrane region" description="Helical" evidence="7">
    <location>
        <begin position="6"/>
        <end position="29"/>
    </location>
</feature>
<dbReference type="InterPro" id="IPR047120">
    <property type="entry name" value="Pk/Esn/Tes"/>
</dbReference>
<dbReference type="CDD" id="cd09419">
    <property type="entry name" value="LIM3_Testin"/>
    <property type="match status" value="1"/>
</dbReference>
<keyword evidence="7" id="KW-0472">Membrane</keyword>
<dbReference type="SUPFAM" id="SSF57716">
    <property type="entry name" value="Glucocorticoid receptor-like (DNA-binding domain)"/>
    <property type="match status" value="1"/>
</dbReference>
<keyword evidence="7" id="KW-0812">Transmembrane</keyword>
<accession>A0A7J5Z0D4</accession>
<evidence type="ECO:0000256" key="4">
    <source>
        <dbReference type="ARBA" id="ARBA00023038"/>
    </source>
</evidence>
<keyword evidence="7" id="KW-1133">Transmembrane helix</keyword>
<dbReference type="PROSITE" id="PS50023">
    <property type="entry name" value="LIM_DOMAIN_2"/>
    <property type="match status" value="1"/>
</dbReference>
<dbReference type="InterPro" id="IPR034960">
    <property type="entry name" value="LIM3_Testin"/>
</dbReference>
<evidence type="ECO:0000313" key="10">
    <source>
        <dbReference type="Proteomes" id="UP000518266"/>
    </source>
</evidence>
<dbReference type="OrthoDB" id="10069167at2759"/>
<feature type="domain" description="LIM zinc-binding" evidence="8">
    <location>
        <begin position="149"/>
        <end position="211"/>
    </location>
</feature>
<name>A0A7J5Z0D4_DISMA</name>
<keyword evidence="1 5" id="KW-0479">Metal-binding</keyword>
<feature type="region of interest" description="Disordered" evidence="6">
    <location>
        <begin position="340"/>
        <end position="391"/>
    </location>
</feature>
<feature type="transmembrane region" description="Helical" evidence="7">
    <location>
        <begin position="68"/>
        <end position="95"/>
    </location>
</feature>
<evidence type="ECO:0000256" key="2">
    <source>
        <dbReference type="ARBA" id="ARBA00022737"/>
    </source>
</evidence>
<protein>
    <recommendedName>
        <fullName evidence="8">LIM zinc-binding domain-containing protein</fullName>
    </recommendedName>
</protein>
<dbReference type="FunFam" id="2.10.110.10:FF:000005">
    <property type="entry name" value="Testin isoform 1"/>
    <property type="match status" value="1"/>
</dbReference>
<feature type="compositionally biased region" description="Polar residues" evidence="6">
    <location>
        <begin position="369"/>
        <end position="387"/>
    </location>
</feature>
<feature type="compositionally biased region" description="Polar residues" evidence="6">
    <location>
        <begin position="340"/>
        <end position="353"/>
    </location>
</feature>
<dbReference type="PANTHER" id="PTHR24211">
    <property type="entry name" value="LIM DOMAIN-CONTAINING PROTEIN"/>
    <property type="match status" value="1"/>
</dbReference>
<evidence type="ECO:0000256" key="7">
    <source>
        <dbReference type="SAM" id="Phobius"/>
    </source>
</evidence>
<keyword evidence="4 5" id="KW-0440">LIM domain</keyword>
<evidence type="ECO:0000256" key="1">
    <source>
        <dbReference type="ARBA" id="ARBA00022723"/>
    </source>
</evidence>
<evidence type="ECO:0000313" key="9">
    <source>
        <dbReference type="EMBL" id="KAF3855272.1"/>
    </source>
</evidence>
<dbReference type="SMART" id="SM00132">
    <property type="entry name" value="LIM"/>
    <property type="match status" value="2"/>
</dbReference>
<dbReference type="InterPro" id="IPR001781">
    <property type="entry name" value="Znf_LIM"/>
</dbReference>
<dbReference type="AlphaFoldDB" id="A0A7J5Z0D4"/>
<dbReference type="Gene3D" id="2.10.110.10">
    <property type="entry name" value="Cysteine Rich Protein"/>
    <property type="match status" value="3"/>
</dbReference>
<feature type="transmembrane region" description="Helical" evidence="7">
    <location>
        <begin position="36"/>
        <end position="56"/>
    </location>
</feature>
<evidence type="ECO:0000256" key="3">
    <source>
        <dbReference type="ARBA" id="ARBA00022833"/>
    </source>
</evidence>
<dbReference type="GO" id="GO:0046872">
    <property type="term" value="F:metal ion binding"/>
    <property type="evidence" value="ECO:0007669"/>
    <property type="project" value="UniProtKB-KW"/>
</dbReference>
<sequence>MLVLLVFLVLLVLLVLLVFLVLLVLLVMLDMLVFPVLLVLLVFLVLPLFLVMQRFLVLPVFLVMLDMLAFLVLLVLLVFLDMLVLPVFLVMVLLVPSQGPAQERWALLDLSRLDSHNRPSHCQQPMRVGEPAVYAERAGYDKMWHPACFVCCNCSELLLIFSNEYTQAEGQNWHLKHFCCFECDCILAGETYVMENDKPVCQPCYMKSYAVKCSSCQLPLEPEAQRVSYGDFHWHADPQCFKCSGCSKCLVGQRFMAVKNFLFCSVDCKKKIVENRGREVEEEKKIEAEMEHNRKRKDILHPFTLSHNFHERMVTNEQYNPEAVEEERLPLDLSSLKTSITDRSSTEVTNEQYNPEAVEEERLPLELTSLKTSTTDRSSTEVTNEQYNPEAVEEERLPLELTSLKTSTTDRSSTELFTVRGYSLVDYPDTDEEDEDFIQNCDEGNPKLRITEDVLMVRVLDFSSDEGSECPSTSKSERAPLRQRRACCRPIQTDLAGSDVSTADSEEEYVPNPREGESTDSEGSIEIPIIKKSNGVIQDTEESEGEASMSSLPGKFLTKHQKSAKKRDAKCAPRPCGFLAWNSYEMKEGGREAEVKRLRTEETYSAELIYDLAHSPERRREDSWSMMESVCCTTIFILLYSSVIFSISLTDSSRLFCICSFCVFRYLKVFQALVELPVGQVEFPLRLCALVSGRRRLFLLQLPAVEVNILQELLILLCYANGVGDEKGLSWFKMI</sequence>
<dbReference type="Proteomes" id="UP000518266">
    <property type="component" value="Unassembled WGS sequence"/>
</dbReference>
<reference evidence="9 10" key="1">
    <citation type="submission" date="2020-03" db="EMBL/GenBank/DDBJ databases">
        <title>Dissostichus mawsoni Genome sequencing and assembly.</title>
        <authorList>
            <person name="Park H."/>
        </authorList>
    </citation>
    <scope>NUCLEOTIDE SEQUENCE [LARGE SCALE GENOMIC DNA]</scope>
    <source>
        <strain evidence="9">DM0001</strain>
        <tissue evidence="9">Muscle</tissue>
    </source>
</reference>
<dbReference type="InterPro" id="IPR034959">
    <property type="entry name" value="LIM2_Testin"/>
</dbReference>
<dbReference type="PANTHER" id="PTHR24211:SF1">
    <property type="entry name" value="TESTIN"/>
    <property type="match status" value="1"/>
</dbReference>
<comment type="caution">
    <text evidence="9">The sequence shown here is derived from an EMBL/GenBank/DDBJ whole genome shotgun (WGS) entry which is preliminary data.</text>
</comment>
<gene>
    <name evidence="9" type="ORF">F7725_023327</name>
</gene>
<dbReference type="Pfam" id="PF00412">
    <property type="entry name" value="LIM"/>
    <property type="match status" value="1"/>
</dbReference>
<keyword evidence="3 5" id="KW-0862">Zinc</keyword>